<proteinExistence type="predicted"/>
<gene>
    <name evidence="1" type="ORF">ACOLOM_LOCUS8988</name>
</gene>
<dbReference type="Proteomes" id="UP000789525">
    <property type="component" value="Unassembled WGS sequence"/>
</dbReference>
<evidence type="ECO:0000313" key="1">
    <source>
        <dbReference type="EMBL" id="CAG8672035.1"/>
    </source>
</evidence>
<name>A0ACA9NS26_9GLOM</name>
<sequence>MPIAIARVDSSLTVSLNAMLAFMCLLWLMVSPLLLYAFPHAKTRLQGTANTVIYVCTRRLGPTPWHRRSASNSKSRTRSKSSRPEQSTNRGTGHTRGPSNAVGITTINGNHTGTLPIQIQIDKYTHATDDKFFDLAKERRESSNRSSFTGADVPAAPATAFSGYDSKPAAAFDSTRIAFEPKRSFEGARPVQPQVVDRPQHTRAESFNSTFAPVRRESKVGFDFGDVPTGTRHAIRQNSISNVRTAGTTVPSAPGVIVQTYPRPPKPPFYQNPQDSASFSYQPPITTVAPQPVIPPVEQQQIHEYEEEPHPYSRAQSPSQRVRPLPPTPEPTSISKVTRVHEHRLDPGAYNSYYYDDTDDDVSPRSADFGNIGSSSGAPHHTRMGSVKDRAKSIERFPPTNQTRHAFDPPPLYDQLITIAQTFIPRKLSMTHTHCILSTLSKDGSISANSYHTQTMELYPYLTNPSSSNQALYIL</sequence>
<evidence type="ECO:0000313" key="2">
    <source>
        <dbReference type="Proteomes" id="UP000789525"/>
    </source>
</evidence>
<reference evidence="1" key="1">
    <citation type="submission" date="2021-06" db="EMBL/GenBank/DDBJ databases">
        <authorList>
            <person name="Kallberg Y."/>
            <person name="Tangrot J."/>
            <person name="Rosling A."/>
        </authorList>
    </citation>
    <scope>NUCLEOTIDE SEQUENCE</scope>
    <source>
        <strain evidence="1">CL356</strain>
    </source>
</reference>
<comment type="caution">
    <text evidence="1">The sequence shown here is derived from an EMBL/GenBank/DDBJ whole genome shotgun (WGS) entry which is preliminary data.</text>
</comment>
<dbReference type="EMBL" id="CAJVPT010024802">
    <property type="protein sequence ID" value="CAG8672035.1"/>
    <property type="molecule type" value="Genomic_DNA"/>
</dbReference>
<organism evidence="1 2">
    <name type="scientific">Acaulospora colombiana</name>
    <dbReference type="NCBI Taxonomy" id="27376"/>
    <lineage>
        <taxon>Eukaryota</taxon>
        <taxon>Fungi</taxon>
        <taxon>Fungi incertae sedis</taxon>
        <taxon>Mucoromycota</taxon>
        <taxon>Glomeromycotina</taxon>
        <taxon>Glomeromycetes</taxon>
        <taxon>Diversisporales</taxon>
        <taxon>Acaulosporaceae</taxon>
        <taxon>Acaulospora</taxon>
    </lineage>
</organism>
<accession>A0ACA9NS26</accession>
<protein>
    <submittedName>
        <fullName evidence="1">10662_t:CDS:1</fullName>
    </submittedName>
</protein>
<keyword evidence="2" id="KW-1185">Reference proteome</keyword>